<evidence type="ECO:0000256" key="4">
    <source>
        <dbReference type="ARBA" id="ARBA00023163"/>
    </source>
</evidence>
<evidence type="ECO:0000256" key="2">
    <source>
        <dbReference type="ARBA" id="ARBA00022737"/>
    </source>
</evidence>
<dbReference type="SUPFAM" id="SSF50978">
    <property type="entry name" value="WD40 repeat-like"/>
    <property type="match status" value="1"/>
</dbReference>
<evidence type="ECO:0000256" key="3">
    <source>
        <dbReference type="ARBA" id="ARBA00023015"/>
    </source>
</evidence>
<protein>
    <submittedName>
        <fullName evidence="5">Uncharacterized protein</fullName>
    </submittedName>
</protein>
<dbReference type="InterPro" id="IPR015943">
    <property type="entry name" value="WD40/YVTN_repeat-like_dom_sf"/>
</dbReference>
<keyword evidence="6" id="KW-1185">Reference proteome</keyword>
<dbReference type="PANTHER" id="PTHR10253">
    <property type="entry name" value="POLYCOMB PROTEIN"/>
    <property type="match status" value="1"/>
</dbReference>
<proteinExistence type="predicted"/>
<evidence type="ECO:0000256" key="1">
    <source>
        <dbReference type="ARBA" id="ARBA00022574"/>
    </source>
</evidence>
<name>A0A177AWG4_9BILA</name>
<reference evidence="5 6" key="1">
    <citation type="submission" date="2016-04" db="EMBL/GenBank/DDBJ databases">
        <title>The genome of Intoshia linei affirms orthonectids as highly simplified spiralians.</title>
        <authorList>
            <person name="Mikhailov K.V."/>
            <person name="Slusarev G.S."/>
            <person name="Nikitin M.A."/>
            <person name="Logacheva M.D."/>
            <person name="Penin A."/>
            <person name="Aleoshin V."/>
            <person name="Panchin Y.V."/>
        </authorList>
    </citation>
    <scope>NUCLEOTIDE SEQUENCE [LARGE SCALE GENOMIC DNA]</scope>
    <source>
        <strain evidence="5">Intl2013</strain>
        <tissue evidence="5">Whole animal</tissue>
    </source>
</reference>
<dbReference type="Gene3D" id="2.130.10.10">
    <property type="entry name" value="YVTN repeat-like/Quinoprotein amine dehydrogenase"/>
    <property type="match status" value="1"/>
</dbReference>
<dbReference type="OrthoDB" id="7318948at2759"/>
<keyword evidence="3" id="KW-0805">Transcription regulation</keyword>
<comment type="caution">
    <text evidence="5">The sequence shown here is derived from an EMBL/GenBank/DDBJ whole genome shotgun (WGS) entry which is preliminary data.</text>
</comment>
<dbReference type="AlphaFoldDB" id="A0A177AWG4"/>
<gene>
    <name evidence="5" type="ORF">A3Q56_05924</name>
</gene>
<organism evidence="5 6">
    <name type="scientific">Intoshia linei</name>
    <dbReference type="NCBI Taxonomy" id="1819745"/>
    <lineage>
        <taxon>Eukaryota</taxon>
        <taxon>Metazoa</taxon>
        <taxon>Spiralia</taxon>
        <taxon>Lophotrochozoa</taxon>
        <taxon>Mesozoa</taxon>
        <taxon>Orthonectida</taxon>
        <taxon>Rhopaluridae</taxon>
        <taxon>Intoshia</taxon>
    </lineage>
</organism>
<keyword evidence="4" id="KW-0804">Transcription</keyword>
<dbReference type="InterPro" id="IPR051243">
    <property type="entry name" value="PcG_WD-repeat"/>
</dbReference>
<sequence>DINYDASLLVTCGLDHCIMLYSLQDQNLIDNIDKCEMLIKKGKCINQKSEIYPIVYHFPVNSTRKIHTNYVDCVKFFGKFILSKSIENKIVVWQFSDRVDSLLEKLEIRHDEIFTENVFVIKEFLYDNNEIWFIKFDISPNRKMLCTGNHLGKVFIWDLLSDNLKCHSLDTGVTVPVRKVTFDRNSNTIVAVNDLSSIYIWRLVQ</sequence>
<keyword evidence="1" id="KW-0853">WD repeat</keyword>
<dbReference type="InterPro" id="IPR036322">
    <property type="entry name" value="WD40_repeat_dom_sf"/>
</dbReference>
<keyword evidence="2" id="KW-0677">Repeat</keyword>
<dbReference type="Proteomes" id="UP000078046">
    <property type="component" value="Unassembled WGS sequence"/>
</dbReference>
<feature type="non-terminal residue" evidence="5">
    <location>
        <position position="1"/>
    </location>
</feature>
<dbReference type="EMBL" id="LWCA01000956">
    <property type="protein sequence ID" value="OAF66357.1"/>
    <property type="molecule type" value="Genomic_DNA"/>
</dbReference>
<accession>A0A177AWG4</accession>
<evidence type="ECO:0000313" key="5">
    <source>
        <dbReference type="EMBL" id="OAF66357.1"/>
    </source>
</evidence>
<evidence type="ECO:0000313" key="6">
    <source>
        <dbReference type="Proteomes" id="UP000078046"/>
    </source>
</evidence>